<dbReference type="AlphaFoldDB" id="A0A4Y4CPV3"/>
<evidence type="ECO:0000256" key="5">
    <source>
        <dbReference type="ARBA" id="ARBA00022989"/>
    </source>
</evidence>
<gene>
    <name evidence="12" type="primary">petC</name>
    <name evidence="12" type="ORF">ZRA01_03990</name>
</gene>
<dbReference type="GO" id="GO:0046872">
    <property type="term" value="F:metal ion binding"/>
    <property type="evidence" value="ECO:0007669"/>
    <property type="project" value="UniProtKB-KW"/>
</dbReference>
<feature type="domain" description="Cytochrome c" evidence="11">
    <location>
        <begin position="42"/>
        <end position="218"/>
    </location>
</feature>
<organism evidence="12 13">
    <name type="scientific">Zoogloea ramigera</name>
    <dbReference type="NCBI Taxonomy" id="350"/>
    <lineage>
        <taxon>Bacteria</taxon>
        <taxon>Pseudomonadati</taxon>
        <taxon>Pseudomonadota</taxon>
        <taxon>Betaproteobacteria</taxon>
        <taxon>Rhodocyclales</taxon>
        <taxon>Zoogloeaceae</taxon>
        <taxon>Zoogloea</taxon>
    </lineage>
</organism>
<dbReference type="PROSITE" id="PS51007">
    <property type="entry name" value="CYTC"/>
    <property type="match status" value="1"/>
</dbReference>
<evidence type="ECO:0000256" key="4">
    <source>
        <dbReference type="ARBA" id="ARBA00022723"/>
    </source>
</evidence>
<dbReference type="EMBL" id="BJNV01000006">
    <property type="protein sequence ID" value="GEC94326.1"/>
    <property type="molecule type" value="Genomic_DNA"/>
</dbReference>
<dbReference type="Gene3D" id="1.10.760.10">
    <property type="entry name" value="Cytochrome c-like domain"/>
    <property type="match status" value="1"/>
</dbReference>
<keyword evidence="4 8" id="KW-0479">Metal-binding</keyword>
<accession>A0A4Y4CPV3</accession>
<dbReference type="Pfam" id="PF02167">
    <property type="entry name" value="Cytochrom_C1"/>
    <property type="match status" value="1"/>
</dbReference>
<feature type="transmembrane region" description="Helical" evidence="9">
    <location>
        <begin position="227"/>
        <end position="246"/>
    </location>
</feature>
<evidence type="ECO:0000313" key="12">
    <source>
        <dbReference type="EMBL" id="GEC94326.1"/>
    </source>
</evidence>
<dbReference type="Proteomes" id="UP000318422">
    <property type="component" value="Unassembled WGS sequence"/>
</dbReference>
<dbReference type="RefSeq" id="WP_141349091.1">
    <property type="nucleotide sequence ID" value="NZ_BJNV01000006.1"/>
</dbReference>
<dbReference type="GO" id="GO:0020037">
    <property type="term" value="F:heme binding"/>
    <property type="evidence" value="ECO:0007669"/>
    <property type="project" value="InterPro"/>
</dbReference>
<comment type="caution">
    <text evidence="12">The sequence shown here is derived from an EMBL/GenBank/DDBJ whole genome shotgun (WGS) entry which is preliminary data.</text>
</comment>
<dbReference type="PANTHER" id="PTHR10266:SF3">
    <property type="entry name" value="CYTOCHROME C1, HEME PROTEIN, MITOCHONDRIAL"/>
    <property type="match status" value="1"/>
</dbReference>
<dbReference type="InterPro" id="IPR009056">
    <property type="entry name" value="Cyt_c-like_dom"/>
</dbReference>
<evidence type="ECO:0000256" key="2">
    <source>
        <dbReference type="ARBA" id="ARBA00022617"/>
    </source>
</evidence>
<dbReference type="GO" id="GO:0016020">
    <property type="term" value="C:membrane"/>
    <property type="evidence" value="ECO:0007669"/>
    <property type="project" value="UniProtKB-SubCell"/>
</dbReference>
<evidence type="ECO:0000256" key="7">
    <source>
        <dbReference type="ARBA" id="ARBA00023136"/>
    </source>
</evidence>
<feature type="signal peptide" evidence="10">
    <location>
        <begin position="1"/>
        <end position="25"/>
    </location>
</feature>
<feature type="binding site" description="covalent" evidence="8">
    <location>
        <position position="55"/>
    </location>
    <ligand>
        <name>heme c</name>
        <dbReference type="ChEBI" id="CHEBI:61717"/>
    </ligand>
</feature>
<evidence type="ECO:0000313" key="13">
    <source>
        <dbReference type="Proteomes" id="UP000318422"/>
    </source>
</evidence>
<reference evidence="12 13" key="1">
    <citation type="submission" date="2019-06" db="EMBL/GenBank/DDBJ databases">
        <title>Whole genome shotgun sequence of Zoogloea ramigera NBRC 15342.</title>
        <authorList>
            <person name="Hosoyama A."/>
            <person name="Uohara A."/>
            <person name="Ohji S."/>
            <person name="Ichikawa N."/>
        </authorList>
    </citation>
    <scope>NUCLEOTIDE SEQUENCE [LARGE SCALE GENOMIC DNA]</scope>
    <source>
        <strain evidence="12 13">NBRC 15342</strain>
    </source>
</reference>
<keyword evidence="3 9" id="KW-0812">Transmembrane</keyword>
<dbReference type="GO" id="GO:0009055">
    <property type="term" value="F:electron transfer activity"/>
    <property type="evidence" value="ECO:0007669"/>
    <property type="project" value="InterPro"/>
</dbReference>
<dbReference type="PANTHER" id="PTHR10266">
    <property type="entry name" value="CYTOCHROME C1"/>
    <property type="match status" value="1"/>
</dbReference>
<keyword evidence="2 8" id="KW-0349">Heme</keyword>
<dbReference type="SUPFAM" id="SSF46626">
    <property type="entry name" value="Cytochrome c"/>
    <property type="match status" value="1"/>
</dbReference>
<keyword evidence="6 8" id="KW-0408">Iron</keyword>
<dbReference type="InterPro" id="IPR036909">
    <property type="entry name" value="Cyt_c-like_dom_sf"/>
</dbReference>
<evidence type="ECO:0000256" key="6">
    <source>
        <dbReference type="ARBA" id="ARBA00023004"/>
    </source>
</evidence>
<feature type="binding site" description="covalent" evidence="8">
    <location>
        <position position="58"/>
    </location>
    <ligand>
        <name>heme c</name>
        <dbReference type="ChEBI" id="CHEBI:61717"/>
    </ligand>
</feature>
<keyword evidence="10" id="KW-0732">Signal</keyword>
<dbReference type="Gene3D" id="1.20.5.100">
    <property type="entry name" value="Cytochrome c1, transmembrane anchor, C-terminal"/>
    <property type="match status" value="1"/>
</dbReference>
<name>A0A4Y4CPV3_ZOORA</name>
<keyword evidence="7 9" id="KW-0472">Membrane</keyword>
<protein>
    <submittedName>
        <fullName evidence="12">Cytochrome c1</fullName>
    </submittedName>
</protein>
<evidence type="ECO:0000256" key="10">
    <source>
        <dbReference type="SAM" id="SignalP"/>
    </source>
</evidence>
<proteinExistence type="predicted"/>
<comment type="subcellular location">
    <subcellularLocation>
        <location evidence="1">Membrane</location>
    </subcellularLocation>
</comment>
<evidence type="ECO:0000256" key="8">
    <source>
        <dbReference type="PIRSR" id="PIRSR602326-1"/>
    </source>
</evidence>
<evidence type="ECO:0000259" key="11">
    <source>
        <dbReference type="PROSITE" id="PS51007"/>
    </source>
</evidence>
<sequence>MKIRGISLVKKLLATALFAPLLAVASGPELHLDKAPVSTDPAALANGAKLFVNYCLNCHGASYMRYNRLQQIGLSESMIKDNLMFTADKIGEPMRIAMQREEAKVWFGAAPPDLTVIARSRASEFGSGADWLYTYLRGFYRDSERPTGWNNVIFENVGMPHVLYELQGEQVAKVTEADDGHGGKVKTIALEQGKPGKMSKEEYDKATADLVSYLVWMGEPMAETRKTIGTVVLAFLGLLFVLSYLLKKNYWKDIH</sequence>
<dbReference type="OrthoDB" id="9798864at2"/>
<feature type="chain" id="PRO_5021262099" evidence="10">
    <location>
        <begin position="26"/>
        <end position="255"/>
    </location>
</feature>
<dbReference type="InterPro" id="IPR002326">
    <property type="entry name" value="Cyt_c1"/>
</dbReference>
<evidence type="ECO:0000256" key="1">
    <source>
        <dbReference type="ARBA" id="ARBA00004370"/>
    </source>
</evidence>
<keyword evidence="13" id="KW-1185">Reference proteome</keyword>
<feature type="binding site" description="covalent" evidence="8">
    <location>
        <position position="59"/>
    </location>
    <ligand>
        <name>heme c</name>
        <dbReference type="ChEBI" id="CHEBI:61717"/>
    </ligand>
</feature>
<evidence type="ECO:0000256" key="9">
    <source>
        <dbReference type="SAM" id="Phobius"/>
    </source>
</evidence>
<evidence type="ECO:0000256" key="3">
    <source>
        <dbReference type="ARBA" id="ARBA00022692"/>
    </source>
</evidence>
<keyword evidence="5 9" id="KW-1133">Transmembrane helix</keyword>
<comment type="cofactor">
    <cofactor evidence="8">
        <name>heme c</name>
        <dbReference type="ChEBI" id="CHEBI:61717"/>
    </cofactor>
    <text evidence="8">Binds 1 heme c group covalently per subunit.</text>
</comment>